<evidence type="ECO:0000256" key="3">
    <source>
        <dbReference type="ARBA" id="ARBA00022679"/>
    </source>
</evidence>
<dbReference type="PANTHER" id="PTHR43398">
    <property type="entry name" value="DOLICHOL-PHOSPHATE MANNOSYLTRANSFERASE SUBUNIT 1"/>
    <property type="match status" value="1"/>
</dbReference>
<dbReference type="InterPro" id="IPR001173">
    <property type="entry name" value="Glyco_trans_2-like"/>
</dbReference>
<dbReference type="RefSeq" id="WP_377579429.1">
    <property type="nucleotide sequence ID" value="NZ_JBHTMP010000133.1"/>
</dbReference>
<reference evidence="6" key="1">
    <citation type="journal article" date="2019" name="Int. J. Syst. Evol. Microbiol.">
        <title>The Global Catalogue of Microorganisms (GCM) 10K type strain sequencing project: providing services to taxonomists for standard genome sequencing and annotation.</title>
        <authorList>
            <consortium name="The Broad Institute Genomics Platform"/>
            <consortium name="The Broad Institute Genome Sequencing Center for Infectious Disease"/>
            <person name="Wu L."/>
            <person name="Ma J."/>
        </authorList>
    </citation>
    <scope>NUCLEOTIDE SEQUENCE [LARGE SCALE GENOMIC DNA]</scope>
    <source>
        <strain evidence="6">JCM 31037</strain>
    </source>
</reference>
<evidence type="ECO:0000256" key="2">
    <source>
        <dbReference type="ARBA" id="ARBA00022676"/>
    </source>
</evidence>
<keyword evidence="6" id="KW-1185">Reference proteome</keyword>
<dbReference type="PANTHER" id="PTHR43398:SF1">
    <property type="entry name" value="DOLICHOL-PHOSPHATE MANNOSYLTRANSFERASE SUBUNIT 1"/>
    <property type="match status" value="1"/>
</dbReference>
<organism evidence="5 6">
    <name type="scientific">Micromonospora sonneratiae</name>
    <dbReference type="NCBI Taxonomy" id="1184706"/>
    <lineage>
        <taxon>Bacteria</taxon>
        <taxon>Bacillati</taxon>
        <taxon>Actinomycetota</taxon>
        <taxon>Actinomycetes</taxon>
        <taxon>Micromonosporales</taxon>
        <taxon>Micromonosporaceae</taxon>
        <taxon>Micromonospora</taxon>
    </lineage>
</organism>
<proteinExistence type="inferred from homology"/>
<evidence type="ECO:0000313" key="6">
    <source>
        <dbReference type="Proteomes" id="UP001597260"/>
    </source>
</evidence>
<sequence length="263" mass="28811">MSEVVGGYPGVGRVLVVVPTYNEADNVRVITDRLRRAVPEVEVLIADDNSPDGTGALADELADQDDHIHVLHRPGKQGLGAAYVAGFAWARDRGYDAVVEMDADGSHAPEELSRLLDAARVADVVIGSRWTSGGRVVNWPWHRLALSRGGNFYTRLALGMPVSDATGGYRVYRVPALERIDFTSVSAQGFAFQVELSWRAHQAGLRTVEVPITFAERERGTSKMSPTIIGEALWRITMWGVQDRQATVRRGLHGTATGQVRWP</sequence>
<evidence type="ECO:0000259" key="4">
    <source>
        <dbReference type="Pfam" id="PF00535"/>
    </source>
</evidence>
<dbReference type="SUPFAM" id="SSF53448">
    <property type="entry name" value="Nucleotide-diphospho-sugar transferases"/>
    <property type="match status" value="1"/>
</dbReference>
<comment type="similarity">
    <text evidence="1">Belongs to the glycosyltransferase 2 family.</text>
</comment>
<gene>
    <name evidence="5" type="ORF">ACFQ4H_34470</name>
</gene>
<dbReference type="EMBL" id="JBHTMP010000133">
    <property type="protein sequence ID" value="MFD1326195.1"/>
    <property type="molecule type" value="Genomic_DNA"/>
</dbReference>
<keyword evidence="3" id="KW-0808">Transferase</keyword>
<protein>
    <submittedName>
        <fullName evidence="5">Polyprenol monophosphomannose synthase</fullName>
    </submittedName>
</protein>
<evidence type="ECO:0000313" key="5">
    <source>
        <dbReference type="EMBL" id="MFD1326195.1"/>
    </source>
</evidence>
<accession>A0ABW3YRK1</accession>
<evidence type="ECO:0000256" key="1">
    <source>
        <dbReference type="ARBA" id="ARBA00006739"/>
    </source>
</evidence>
<dbReference type="Gene3D" id="3.90.550.10">
    <property type="entry name" value="Spore Coat Polysaccharide Biosynthesis Protein SpsA, Chain A"/>
    <property type="match status" value="1"/>
</dbReference>
<dbReference type="InterPro" id="IPR039528">
    <property type="entry name" value="DPM1-like"/>
</dbReference>
<dbReference type="InterPro" id="IPR029044">
    <property type="entry name" value="Nucleotide-diphossugar_trans"/>
</dbReference>
<dbReference type="CDD" id="cd06442">
    <property type="entry name" value="DPM1_like"/>
    <property type="match status" value="1"/>
</dbReference>
<dbReference type="Proteomes" id="UP001597260">
    <property type="component" value="Unassembled WGS sequence"/>
</dbReference>
<dbReference type="Pfam" id="PF00535">
    <property type="entry name" value="Glycos_transf_2"/>
    <property type="match status" value="1"/>
</dbReference>
<feature type="domain" description="Glycosyltransferase 2-like" evidence="4">
    <location>
        <begin position="16"/>
        <end position="180"/>
    </location>
</feature>
<keyword evidence="2" id="KW-0328">Glycosyltransferase</keyword>
<name>A0ABW3YRK1_9ACTN</name>
<comment type="caution">
    <text evidence="5">The sequence shown here is derived from an EMBL/GenBank/DDBJ whole genome shotgun (WGS) entry which is preliminary data.</text>
</comment>